<dbReference type="EMBL" id="CP002597">
    <property type="protein sequence ID" value="AEA29014.1"/>
    <property type="molecule type" value="Genomic_DNA"/>
</dbReference>
<organism evidence="1">
    <name type="scientific">Pseudonocardia dioxanivorans (strain ATCC 55486 / DSM 44775 / JCM 13855 / CB1190)</name>
    <dbReference type="NCBI Taxonomy" id="675635"/>
    <lineage>
        <taxon>Bacteria</taxon>
        <taxon>Bacillati</taxon>
        <taxon>Actinomycetota</taxon>
        <taxon>Actinomycetes</taxon>
        <taxon>Pseudonocardiales</taxon>
        <taxon>Pseudonocardiaceae</taxon>
        <taxon>Pseudonocardia</taxon>
    </lineage>
</organism>
<protein>
    <submittedName>
        <fullName evidence="1">Uncharacterized protein</fullName>
    </submittedName>
</protein>
<accession>F2L741</accession>
<dbReference type="RefSeq" id="WP_014203903.1">
    <property type="nucleotide sequence ID" value="NZ_CP002597.1"/>
</dbReference>
<geneLocation type="plasmid" evidence="1">
    <name>pPSED02</name>
</geneLocation>
<keyword evidence="1" id="KW-0614">Plasmid</keyword>
<gene>
    <name evidence="1" type="ORF">Psed_6951</name>
</gene>
<proteinExistence type="predicted"/>
<name>F2L741_PSEUX</name>
<evidence type="ECO:0000313" key="1">
    <source>
        <dbReference type="EMBL" id="AEA29014.1"/>
    </source>
</evidence>
<reference evidence="1" key="1">
    <citation type="journal article" date="2011" name="J. Bacteriol.">
        <title>Genome sequence of the 1,4-dioxane-degrading Pseudonocardia dioxanivorans strain CB1190.</title>
        <authorList>
            <person name="Sales C.M."/>
            <person name="Mahendra S."/>
            <person name="Grostern A."/>
            <person name="Parales R.E."/>
            <person name="Goodwin L.A."/>
            <person name="Woyke T."/>
            <person name="Nolan M."/>
            <person name="Lapidus A."/>
            <person name="Chertkov O."/>
            <person name="Ovchinnikova G."/>
            <person name="Sczyrba A."/>
            <person name="Alvarez-Cohen L."/>
        </authorList>
    </citation>
    <scope>NUCLEOTIDE SEQUENCE</scope>
    <source>
        <strain evidence="1">CB1190</strain>
        <plasmid evidence="1">pPSED02</plasmid>
    </source>
</reference>
<dbReference type="AlphaFoldDB" id="F2L741"/>
<sequence>MDGRTLFSNGDLGQHLAQARAKAEQALLDYNPDQLLLASETDVVDYLIGLGTIEELVLHRDEAYQLDSPAEITKWVHDRWDRQKHQRRVTRYTVVVPFSGDPKLFDLRASTFGLAPPYAYVGRQEIHLFWDSDYGHGTAEVIKSHIGEELTRIETSVGFTNNDIARHNKTLASAIPGLVSKRRAKHLADKQIQADLGFPLKTRRDAATYTVPITRKKVVPTRPPQERGQAYTPEPAMGEAEYEQALKVLLNSRNALERSPSIAAKFTEEEIRDILLIGLNAQFEGAASGEVFNGAGKTDILIREDDRNIFIGECKIWNGPKKFAAAIDQLLSYTTWRDTKAALLIFVKSGDVTAITTKAVTAVTEHPNFKRKGTHASEDRHDFVLHANGDPNREIKLALMLFVIPTSTA</sequence>